<dbReference type="RefSeq" id="WP_237868956.1">
    <property type="nucleotide sequence ID" value="NZ_JAKLTR010000002.1"/>
</dbReference>
<sequence>MAVYKTPGVYIEEVSRLPPSVESVETAFTAFIGYTPVAQRNDAGEVVVTSVELSSLAELQLHFGKPDQIRQVAVKADGSVETTNTAGFCLYHAVRLYFANGGARCCVISVGDLTGSAPELAALLKGLEEAGKSDRISLLNFPDALALADAGDYYSLCDQALAQCASLRSRILVADIFRQSKKWKDDVDLFRSSVTSDLKALQFGAVYFPRLKINLTALYNDDQIRISLASGEQKTLASLKQHYHPDNNALIAAIASYPVLFPASPAICGIYAQTDNARGVWKAPANIDINEVMGVELTIPTGEQDGLNIDPVSGKSINTIRFFTGRGNAIVWGARTLAGNDNEWRYVPVRRLFIMIEQSVERSVQWAVFEPNDANTWVKLKAQIENYLISLWRQGALQGSKPEHAFYVRVGLNSTMTANDILQGKLIIEMGLATVRPAEFIVLRVVLQLQVA</sequence>
<dbReference type="InterPro" id="IPR052042">
    <property type="entry name" value="Tail_sheath_structural"/>
</dbReference>
<dbReference type="Pfam" id="PF17482">
    <property type="entry name" value="Phage_sheath_1C"/>
    <property type="match status" value="1"/>
</dbReference>
<feature type="domain" description="Tail sheath protein C-terminal" evidence="2">
    <location>
        <begin position="341"/>
        <end position="447"/>
    </location>
</feature>
<evidence type="ECO:0000313" key="3">
    <source>
        <dbReference type="EMBL" id="MCG2613566.1"/>
    </source>
</evidence>
<proteinExistence type="inferred from homology"/>
<comment type="similarity">
    <text evidence="1">Belongs to the myoviridae tail sheath protein family.</text>
</comment>
<evidence type="ECO:0000259" key="2">
    <source>
        <dbReference type="Pfam" id="PF17482"/>
    </source>
</evidence>
<reference evidence="3" key="1">
    <citation type="submission" date="2022-01" db="EMBL/GenBank/DDBJ databases">
        <authorList>
            <person name="Jo J.-H."/>
            <person name="Im W.-T."/>
        </authorList>
    </citation>
    <scope>NUCLEOTIDE SEQUENCE</scope>
    <source>
        <strain evidence="3">NA20</strain>
    </source>
</reference>
<accession>A0ABS9KML1</accession>
<dbReference type="Proteomes" id="UP001165367">
    <property type="component" value="Unassembled WGS sequence"/>
</dbReference>
<dbReference type="Gene3D" id="3.40.50.11780">
    <property type="match status" value="1"/>
</dbReference>
<gene>
    <name evidence="3" type="ORF">LZZ85_04710</name>
</gene>
<dbReference type="EMBL" id="JAKLTR010000002">
    <property type="protein sequence ID" value="MCG2613566.1"/>
    <property type="molecule type" value="Genomic_DNA"/>
</dbReference>
<dbReference type="InterPro" id="IPR020287">
    <property type="entry name" value="Tail_sheath_C"/>
</dbReference>
<evidence type="ECO:0000256" key="1">
    <source>
        <dbReference type="ARBA" id="ARBA00008005"/>
    </source>
</evidence>
<comment type="caution">
    <text evidence="3">The sequence shown here is derived from an EMBL/GenBank/DDBJ whole genome shotgun (WGS) entry which is preliminary data.</text>
</comment>
<dbReference type="PANTHER" id="PTHR35861:SF1">
    <property type="entry name" value="PHAGE TAIL SHEATH PROTEIN"/>
    <property type="match status" value="1"/>
</dbReference>
<organism evidence="3 4">
    <name type="scientific">Terrimonas ginsenosidimutans</name>
    <dbReference type="NCBI Taxonomy" id="2908004"/>
    <lineage>
        <taxon>Bacteria</taxon>
        <taxon>Pseudomonadati</taxon>
        <taxon>Bacteroidota</taxon>
        <taxon>Chitinophagia</taxon>
        <taxon>Chitinophagales</taxon>
        <taxon>Chitinophagaceae</taxon>
        <taxon>Terrimonas</taxon>
    </lineage>
</organism>
<dbReference type="PANTHER" id="PTHR35861">
    <property type="match status" value="1"/>
</dbReference>
<protein>
    <submittedName>
        <fullName evidence="3">Phage tail sheath family protein</fullName>
    </submittedName>
</protein>
<evidence type="ECO:0000313" key="4">
    <source>
        <dbReference type="Proteomes" id="UP001165367"/>
    </source>
</evidence>
<keyword evidence="4" id="KW-1185">Reference proteome</keyword>
<name>A0ABS9KML1_9BACT</name>